<name>B8BQ91_THAPS</name>
<reference evidence="4 5" key="1">
    <citation type="journal article" date="2004" name="Science">
        <title>The genome of the diatom Thalassiosira pseudonana: ecology, evolution, and metabolism.</title>
        <authorList>
            <person name="Armbrust E.V."/>
            <person name="Berges J.A."/>
            <person name="Bowler C."/>
            <person name="Green B.R."/>
            <person name="Martinez D."/>
            <person name="Putnam N.H."/>
            <person name="Zhou S."/>
            <person name="Allen A.E."/>
            <person name="Apt K.E."/>
            <person name="Bechner M."/>
            <person name="Brzezinski M.A."/>
            <person name="Chaal B.K."/>
            <person name="Chiovitti A."/>
            <person name="Davis A.K."/>
            <person name="Demarest M.S."/>
            <person name="Detter J.C."/>
            <person name="Glavina T."/>
            <person name="Goodstein D."/>
            <person name="Hadi M.Z."/>
            <person name="Hellsten U."/>
            <person name="Hildebrand M."/>
            <person name="Jenkins B.D."/>
            <person name="Jurka J."/>
            <person name="Kapitonov V.V."/>
            <person name="Kroger N."/>
            <person name="Lau W.W."/>
            <person name="Lane T.W."/>
            <person name="Larimer F.W."/>
            <person name="Lippmeier J.C."/>
            <person name="Lucas S."/>
            <person name="Medina M."/>
            <person name="Montsant A."/>
            <person name="Obornik M."/>
            <person name="Parker M.S."/>
            <person name="Palenik B."/>
            <person name="Pazour G.J."/>
            <person name="Richardson P.M."/>
            <person name="Rynearson T.A."/>
            <person name="Saito M.A."/>
            <person name="Schwartz D.C."/>
            <person name="Thamatrakoln K."/>
            <person name="Valentin K."/>
            <person name="Vardi A."/>
            <person name="Wilkerson F.P."/>
            <person name="Rokhsar D.S."/>
        </authorList>
    </citation>
    <scope>NUCLEOTIDE SEQUENCE [LARGE SCALE GENOMIC DNA]</scope>
    <source>
        <strain evidence="4 5">CCMP1335</strain>
    </source>
</reference>
<dbReference type="HOGENOM" id="CLU_669968_0_0_1"/>
<dbReference type="AlphaFoldDB" id="B8BQ91"/>
<feature type="chain" id="PRO_5002868459" evidence="3">
    <location>
        <begin position="22"/>
        <end position="496"/>
    </location>
</feature>
<proteinExistence type="predicted"/>
<dbReference type="KEGG" id="tps:THAPSDRAFT_1202"/>
<keyword evidence="2" id="KW-1133">Transmembrane helix</keyword>
<keyword evidence="5" id="KW-1185">Reference proteome</keyword>
<gene>
    <name evidence="4" type="ORF">THAPSDRAFT_1202</name>
</gene>
<dbReference type="Proteomes" id="UP000001449">
    <property type="component" value="Chromosome 1"/>
</dbReference>
<feature type="compositionally biased region" description="Polar residues" evidence="1">
    <location>
        <begin position="135"/>
        <end position="144"/>
    </location>
</feature>
<feature type="compositionally biased region" description="Low complexity" evidence="1">
    <location>
        <begin position="383"/>
        <end position="409"/>
    </location>
</feature>
<dbReference type="InParanoid" id="B8BQ91"/>
<feature type="region of interest" description="Disordered" evidence="1">
    <location>
        <begin position="102"/>
        <end position="144"/>
    </location>
</feature>
<evidence type="ECO:0000256" key="3">
    <source>
        <dbReference type="SAM" id="SignalP"/>
    </source>
</evidence>
<protein>
    <submittedName>
        <fullName evidence="4">Uncharacterized protein</fullName>
    </submittedName>
</protein>
<feature type="signal peptide" evidence="3">
    <location>
        <begin position="1"/>
        <end position="21"/>
    </location>
</feature>
<dbReference type="GeneID" id="7445633"/>
<keyword evidence="2" id="KW-0472">Membrane</keyword>
<keyword evidence="3" id="KW-0732">Signal</keyword>
<evidence type="ECO:0000313" key="5">
    <source>
        <dbReference type="Proteomes" id="UP000001449"/>
    </source>
</evidence>
<keyword evidence="2" id="KW-0812">Transmembrane</keyword>
<dbReference type="RefSeq" id="XP_002286100.1">
    <property type="nucleotide sequence ID" value="XM_002286064.1"/>
</dbReference>
<evidence type="ECO:0000313" key="4">
    <source>
        <dbReference type="EMBL" id="EED95741.1"/>
    </source>
</evidence>
<dbReference type="PaxDb" id="35128-Thaps1202"/>
<feature type="region of interest" description="Disordered" evidence="1">
    <location>
        <begin position="375"/>
        <end position="412"/>
    </location>
</feature>
<evidence type="ECO:0000256" key="2">
    <source>
        <dbReference type="SAM" id="Phobius"/>
    </source>
</evidence>
<organism evidence="4 5">
    <name type="scientific">Thalassiosira pseudonana</name>
    <name type="common">Marine diatom</name>
    <name type="synonym">Cyclotella nana</name>
    <dbReference type="NCBI Taxonomy" id="35128"/>
    <lineage>
        <taxon>Eukaryota</taxon>
        <taxon>Sar</taxon>
        <taxon>Stramenopiles</taxon>
        <taxon>Ochrophyta</taxon>
        <taxon>Bacillariophyta</taxon>
        <taxon>Coscinodiscophyceae</taxon>
        <taxon>Thalassiosirophycidae</taxon>
        <taxon>Thalassiosirales</taxon>
        <taxon>Thalassiosiraceae</taxon>
        <taxon>Thalassiosira</taxon>
    </lineage>
</organism>
<accession>B8BQ91</accession>
<feature type="transmembrane region" description="Helical" evidence="2">
    <location>
        <begin position="320"/>
        <end position="340"/>
    </location>
</feature>
<sequence length="496" mass="54658">MVKRRLPSWLLLLLVAQYIDAITATSDTLPSCPPKYNPSKTNYTSGSQISIEDQIWECGLFPFEPYCNIAEFDGSLLEENSRAEFLWTNAWEFVGNCDESDATSAPSLAPVTDAPTASPSPNPTRKPSRGPVTHEPTSSPSLITTDATLTSSSAFAKEPTSSPISKQTTLMPTSIVPISTFGLTLHTTESGDIDGNALHDIISDAIYEQLTNELPKKYTVHSLILAMSLFTSPGEGRRLRETMFYEYIVTTNVMFTGNDTPSTEDVMDIVMTTPYDLSAFQEAEDPVLQSVEDIEIFSLTQIENPLTLPDEPVDETTDTYLLFLIGAIPVVVLIVGSVFYRRAVLRDIEEEDEGDMVPVHLEELSDSESLRAELSDISEEENQTQSSISISNASSSSLQSSTTSTPQTSVAKSRHSIFDKYLNAKTKKNSRGNINQYRTNSDALFAPSMSGSGIDSYEYDDEHEKNNDFNCVDARQELEDDIMDAISLDCGMGSRY</sequence>
<evidence type="ECO:0000256" key="1">
    <source>
        <dbReference type="SAM" id="MobiDB-lite"/>
    </source>
</evidence>
<dbReference type="EMBL" id="CM000638">
    <property type="protein sequence ID" value="EED95741.1"/>
    <property type="molecule type" value="Genomic_DNA"/>
</dbReference>
<reference evidence="4 5" key="2">
    <citation type="journal article" date="2008" name="Nature">
        <title>The Phaeodactylum genome reveals the evolutionary history of diatom genomes.</title>
        <authorList>
            <person name="Bowler C."/>
            <person name="Allen A.E."/>
            <person name="Badger J.H."/>
            <person name="Grimwood J."/>
            <person name="Jabbari K."/>
            <person name="Kuo A."/>
            <person name="Maheswari U."/>
            <person name="Martens C."/>
            <person name="Maumus F."/>
            <person name="Otillar R.P."/>
            <person name="Rayko E."/>
            <person name="Salamov A."/>
            <person name="Vandepoele K."/>
            <person name="Beszteri B."/>
            <person name="Gruber A."/>
            <person name="Heijde M."/>
            <person name="Katinka M."/>
            <person name="Mock T."/>
            <person name="Valentin K."/>
            <person name="Verret F."/>
            <person name="Berges J.A."/>
            <person name="Brownlee C."/>
            <person name="Cadoret J.P."/>
            <person name="Chiovitti A."/>
            <person name="Choi C.J."/>
            <person name="Coesel S."/>
            <person name="De Martino A."/>
            <person name="Detter J.C."/>
            <person name="Durkin C."/>
            <person name="Falciatore A."/>
            <person name="Fournet J."/>
            <person name="Haruta M."/>
            <person name="Huysman M.J."/>
            <person name="Jenkins B.D."/>
            <person name="Jiroutova K."/>
            <person name="Jorgensen R.E."/>
            <person name="Joubert Y."/>
            <person name="Kaplan A."/>
            <person name="Kroger N."/>
            <person name="Kroth P.G."/>
            <person name="La Roche J."/>
            <person name="Lindquist E."/>
            <person name="Lommer M."/>
            <person name="Martin-Jezequel V."/>
            <person name="Lopez P.J."/>
            <person name="Lucas S."/>
            <person name="Mangogna M."/>
            <person name="McGinnis K."/>
            <person name="Medlin L.K."/>
            <person name="Montsant A."/>
            <person name="Oudot-Le Secq M.P."/>
            <person name="Napoli C."/>
            <person name="Obornik M."/>
            <person name="Parker M.S."/>
            <person name="Petit J.L."/>
            <person name="Porcel B.M."/>
            <person name="Poulsen N."/>
            <person name="Robison M."/>
            <person name="Rychlewski L."/>
            <person name="Rynearson T.A."/>
            <person name="Schmutz J."/>
            <person name="Shapiro H."/>
            <person name="Siaut M."/>
            <person name="Stanley M."/>
            <person name="Sussman M.R."/>
            <person name="Taylor A.R."/>
            <person name="Vardi A."/>
            <person name="von Dassow P."/>
            <person name="Vyverman W."/>
            <person name="Willis A."/>
            <person name="Wyrwicz L.S."/>
            <person name="Rokhsar D.S."/>
            <person name="Weissenbach J."/>
            <person name="Armbrust E.V."/>
            <person name="Green B.R."/>
            <person name="Van de Peer Y."/>
            <person name="Grigoriev I.V."/>
        </authorList>
    </citation>
    <scope>NUCLEOTIDE SEQUENCE [LARGE SCALE GENOMIC DNA]</scope>
    <source>
        <strain evidence="4 5">CCMP1335</strain>
    </source>
</reference>